<organism evidence="2 3">
    <name type="scientific">Coccomyxa subellipsoidea</name>
    <dbReference type="NCBI Taxonomy" id="248742"/>
    <lineage>
        <taxon>Eukaryota</taxon>
        <taxon>Viridiplantae</taxon>
        <taxon>Chlorophyta</taxon>
        <taxon>core chlorophytes</taxon>
        <taxon>Trebouxiophyceae</taxon>
        <taxon>Trebouxiophyceae incertae sedis</taxon>
        <taxon>Coccomyxaceae</taxon>
        <taxon>Coccomyxa</taxon>
    </lineage>
</organism>
<proteinExistence type="predicted"/>
<evidence type="ECO:0000256" key="1">
    <source>
        <dbReference type="SAM" id="MobiDB-lite"/>
    </source>
</evidence>
<comment type="caution">
    <text evidence="2">The sequence shown here is derived from an EMBL/GenBank/DDBJ whole genome shotgun (WGS) entry which is preliminary data.</text>
</comment>
<dbReference type="Proteomes" id="UP001491310">
    <property type="component" value="Unassembled WGS sequence"/>
</dbReference>
<feature type="compositionally biased region" description="Basic residues" evidence="1">
    <location>
        <begin position="1"/>
        <end position="10"/>
    </location>
</feature>
<reference evidence="2 3" key="1">
    <citation type="journal article" date="2024" name="Nat. Commun.">
        <title>Phylogenomics reveals the evolutionary origins of lichenization in chlorophyte algae.</title>
        <authorList>
            <person name="Puginier C."/>
            <person name="Libourel C."/>
            <person name="Otte J."/>
            <person name="Skaloud P."/>
            <person name="Haon M."/>
            <person name="Grisel S."/>
            <person name="Petersen M."/>
            <person name="Berrin J.G."/>
            <person name="Delaux P.M."/>
            <person name="Dal Grande F."/>
            <person name="Keller J."/>
        </authorList>
    </citation>
    <scope>NUCLEOTIDE SEQUENCE [LARGE SCALE GENOMIC DNA]</scope>
    <source>
        <strain evidence="2 3">SAG 216-7</strain>
    </source>
</reference>
<evidence type="ECO:0000313" key="2">
    <source>
        <dbReference type="EMBL" id="KAK9909694.1"/>
    </source>
</evidence>
<gene>
    <name evidence="2" type="ORF">WJX75_006235</name>
</gene>
<sequence length="75" mass="8360">MQFRKVRRSVRWTATSPSEAGPEHIRPAVRWICRTPQTSGRNNPLADHFTARMATDGGMAQAMLSPRSCRSFAAS</sequence>
<feature type="region of interest" description="Disordered" evidence="1">
    <location>
        <begin position="1"/>
        <end position="23"/>
    </location>
</feature>
<accession>A0ABR2YRP2</accession>
<name>A0ABR2YRP2_9CHLO</name>
<protein>
    <submittedName>
        <fullName evidence="2">Uncharacterized protein</fullName>
    </submittedName>
</protein>
<evidence type="ECO:0000313" key="3">
    <source>
        <dbReference type="Proteomes" id="UP001491310"/>
    </source>
</evidence>
<dbReference type="EMBL" id="JALJOT010000006">
    <property type="protein sequence ID" value="KAK9909694.1"/>
    <property type="molecule type" value="Genomic_DNA"/>
</dbReference>
<keyword evidence="3" id="KW-1185">Reference proteome</keyword>